<organism evidence="3 4">
    <name type="scientific">Brevibacterium ravenspurgense</name>
    <dbReference type="NCBI Taxonomy" id="479117"/>
    <lineage>
        <taxon>Bacteria</taxon>
        <taxon>Bacillati</taxon>
        <taxon>Actinomycetota</taxon>
        <taxon>Actinomycetes</taxon>
        <taxon>Micrococcales</taxon>
        <taxon>Brevibacteriaceae</taxon>
        <taxon>Brevibacterium</taxon>
    </lineage>
</organism>
<feature type="compositionally biased region" description="Low complexity" evidence="1">
    <location>
        <begin position="29"/>
        <end position="59"/>
    </location>
</feature>
<feature type="compositionally biased region" description="Gly residues" evidence="1">
    <location>
        <begin position="60"/>
        <end position="72"/>
    </location>
</feature>
<protein>
    <recommendedName>
        <fullName evidence="5">Septum formation-related domain-containing protein</fullName>
    </recommendedName>
</protein>
<dbReference type="AlphaFoldDB" id="A0A150H5I6"/>
<accession>A0A150H5I6</accession>
<keyword evidence="2" id="KW-0812">Transmembrane</keyword>
<dbReference type="RefSeq" id="WP_157452743.1">
    <property type="nucleotide sequence ID" value="NZ_LQQC01000012.1"/>
</dbReference>
<evidence type="ECO:0000256" key="1">
    <source>
        <dbReference type="SAM" id="MobiDB-lite"/>
    </source>
</evidence>
<feature type="transmembrane region" description="Helical" evidence="2">
    <location>
        <begin position="99"/>
        <end position="128"/>
    </location>
</feature>
<gene>
    <name evidence="3" type="ORF">Bravens_01814</name>
</gene>
<dbReference type="Proteomes" id="UP000243589">
    <property type="component" value="Unassembled WGS sequence"/>
</dbReference>
<feature type="compositionally biased region" description="Pro residues" evidence="1">
    <location>
        <begin position="1"/>
        <end position="21"/>
    </location>
</feature>
<sequence length="294" mass="30296">MPAQPPTNPPPGPYGHRPQPPQHGGGGQPPQYGGNQQSPYQSGSGQPQHQSGAPQASPYGGSGQPPQYGGGQQPPYSGGPQPSPFGAPPPPPKKKNTGLIIGLVGGGLVLVLIIIGALGLGLFGFFAFKKDPVAEPAPGTSSPDSKPAPLPENTGDPNDPGSQDDGDAPPPGSDIATSLGKLKAGDCVINLSTAGPPATVPCSEPHVHQIFSVGRTSDQSDTYPGYSTLSKDGESYCKSARFELDTDRAVADDLKMVFFTPNATGWKDPDNRHIVCAVQRKDGSKMSEDYSKTA</sequence>
<evidence type="ECO:0000313" key="4">
    <source>
        <dbReference type="Proteomes" id="UP000243589"/>
    </source>
</evidence>
<feature type="region of interest" description="Disordered" evidence="1">
    <location>
        <begin position="1"/>
        <end position="93"/>
    </location>
</feature>
<name>A0A150H5I6_9MICO</name>
<comment type="caution">
    <text evidence="3">The sequence shown here is derived from an EMBL/GenBank/DDBJ whole genome shotgun (WGS) entry which is preliminary data.</text>
</comment>
<proteinExistence type="predicted"/>
<reference evidence="3 4" key="1">
    <citation type="submission" date="2016-01" db="EMBL/GenBank/DDBJ databases">
        <title>Use of Whole Genome Sequencing to ascertain that Brevibacterium massiliense (Roux, Raoult 2009) is a later heterotypic synonym of Brevibacterium ravenspurgense (Mages 2008).</title>
        <authorList>
            <person name="Bernier A.-M."/>
            <person name="Burdz T."/>
            <person name="Huynh C."/>
            <person name="Pachecho A.L."/>
            <person name="Wiebe D."/>
            <person name="Bonner C."/>
            <person name="Bernard K."/>
        </authorList>
    </citation>
    <scope>NUCLEOTIDE SEQUENCE [LARGE SCALE GENOMIC DNA]</scope>
    <source>
        <strain evidence="3 4">CCUG56047</strain>
    </source>
</reference>
<dbReference type="PATRIC" id="fig|479117.4.peg.1797"/>
<evidence type="ECO:0008006" key="5">
    <source>
        <dbReference type="Google" id="ProtNLM"/>
    </source>
</evidence>
<keyword evidence="2" id="KW-0472">Membrane</keyword>
<feature type="compositionally biased region" description="Pro residues" evidence="1">
    <location>
        <begin position="81"/>
        <end position="91"/>
    </location>
</feature>
<keyword evidence="2" id="KW-1133">Transmembrane helix</keyword>
<evidence type="ECO:0000313" key="3">
    <source>
        <dbReference type="EMBL" id="KXZ57294.1"/>
    </source>
</evidence>
<evidence type="ECO:0000256" key="2">
    <source>
        <dbReference type="SAM" id="Phobius"/>
    </source>
</evidence>
<feature type="region of interest" description="Disordered" evidence="1">
    <location>
        <begin position="135"/>
        <end position="177"/>
    </location>
</feature>
<keyword evidence="4" id="KW-1185">Reference proteome</keyword>
<dbReference type="EMBL" id="LQQC01000012">
    <property type="protein sequence ID" value="KXZ57294.1"/>
    <property type="molecule type" value="Genomic_DNA"/>
</dbReference>